<feature type="compositionally biased region" description="Basic and acidic residues" evidence="1">
    <location>
        <begin position="73"/>
        <end position="84"/>
    </location>
</feature>
<name>X1H9T4_9ZZZZ</name>
<feature type="non-terminal residue" evidence="2">
    <location>
        <position position="1"/>
    </location>
</feature>
<evidence type="ECO:0000313" key="2">
    <source>
        <dbReference type="EMBL" id="GAH66152.1"/>
    </source>
</evidence>
<accession>X1H9T4</accession>
<organism evidence="2">
    <name type="scientific">marine sediment metagenome</name>
    <dbReference type="NCBI Taxonomy" id="412755"/>
    <lineage>
        <taxon>unclassified sequences</taxon>
        <taxon>metagenomes</taxon>
        <taxon>ecological metagenomes</taxon>
    </lineage>
</organism>
<sequence length="84" mass="8987">VDDVLEEVDPAEIEVPVEEPVPAMSDGGISLGAVEAAMESKAAESADRIDSEAKVLESKAKAKDKEDEFDLEQAMREVGIDPED</sequence>
<protein>
    <submittedName>
        <fullName evidence="2">Uncharacterized protein</fullName>
    </submittedName>
</protein>
<comment type="caution">
    <text evidence="2">The sequence shown here is derived from an EMBL/GenBank/DDBJ whole genome shotgun (WGS) entry which is preliminary data.</text>
</comment>
<reference evidence="2" key="1">
    <citation type="journal article" date="2014" name="Front. Microbiol.">
        <title>High frequency of phylogenetically diverse reductive dehalogenase-homologous genes in deep subseafloor sedimentary metagenomes.</title>
        <authorList>
            <person name="Kawai M."/>
            <person name="Futagami T."/>
            <person name="Toyoda A."/>
            <person name="Takaki Y."/>
            <person name="Nishi S."/>
            <person name="Hori S."/>
            <person name="Arai W."/>
            <person name="Tsubouchi T."/>
            <person name="Morono Y."/>
            <person name="Uchiyama I."/>
            <person name="Ito T."/>
            <person name="Fujiyama A."/>
            <person name="Inagaki F."/>
            <person name="Takami H."/>
        </authorList>
    </citation>
    <scope>NUCLEOTIDE SEQUENCE</scope>
    <source>
        <strain evidence="2">Expedition CK06-06</strain>
    </source>
</reference>
<gene>
    <name evidence="2" type="ORF">S03H2_40948</name>
</gene>
<feature type="region of interest" description="Disordered" evidence="1">
    <location>
        <begin position="58"/>
        <end position="84"/>
    </location>
</feature>
<dbReference type="AlphaFoldDB" id="X1H9T4"/>
<dbReference type="EMBL" id="BARU01025415">
    <property type="protein sequence ID" value="GAH66152.1"/>
    <property type="molecule type" value="Genomic_DNA"/>
</dbReference>
<proteinExistence type="predicted"/>
<evidence type="ECO:0000256" key="1">
    <source>
        <dbReference type="SAM" id="MobiDB-lite"/>
    </source>
</evidence>